<keyword evidence="2" id="KW-1185">Reference proteome</keyword>
<organism evidence="1 2">
    <name type="scientific">Setaria viridis</name>
    <name type="common">Green bristlegrass</name>
    <name type="synonym">Setaria italica subsp. viridis</name>
    <dbReference type="NCBI Taxonomy" id="4556"/>
    <lineage>
        <taxon>Eukaryota</taxon>
        <taxon>Viridiplantae</taxon>
        <taxon>Streptophyta</taxon>
        <taxon>Embryophyta</taxon>
        <taxon>Tracheophyta</taxon>
        <taxon>Spermatophyta</taxon>
        <taxon>Magnoliopsida</taxon>
        <taxon>Liliopsida</taxon>
        <taxon>Poales</taxon>
        <taxon>Poaceae</taxon>
        <taxon>PACMAD clade</taxon>
        <taxon>Panicoideae</taxon>
        <taxon>Panicodae</taxon>
        <taxon>Paniceae</taxon>
        <taxon>Cenchrinae</taxon>
        <taxon>Setaria</taxon>
    </lineage>
</organism>
<evidence type="ECO:0000313" key="1">
    <source>
        <dbReference type="EMBL" id="TKW01808.1"/>
    </source>
</evidence>
<dbReference type="Gramene" id="TKW01808">
    <property type="protein sequence ID" value="TKW01808"/>
    <property type="gene ID" value="SEVIR_8G203000v2"/>
</dbReference>
<dbReference type="AlphaFoldDB" id="A0A4U6THH5"/>
<sequence>MPVKCIPIIPHAGSKLQMPFTPEGEAGAEQMTKSSVSPRMQRLNCSAMCFTRYPQPVSKQ</sequence>
<dbReference type="EMBL" id="CM016559">
    <property type="protein sequence ID" value="TKW01808.1"/>
    <property type="molecule type" value="Genomic_DNA"/>
</dbReference>
<protein>
    <submittedName>
        <fullName evidence="1">Uncharacterized protein</fullName>
    </submittedName>
</protein>
<evidence type="ECO:0000313" key="2">
    <source>
        <dbReference type="Proteomes" id="UP000298652"/>
    </source>
</evidence>
<dbReference type="Proteomes" id="UP000298652">
    <property type="component" value="Chromosome 8"/>
</dbReference>
<accession>A0A4U6THH5</accession>
<name>A0A4U6THH5_SETVI</name>
<reference evidence="1" key="1">
    <citation type="submission" date="2019-03" db="EMBL/GenBank/DDBJ databases">
        <title>WGS assembly of Setaria viridis.</title>
        <authorList>
            <person name="Huang P."/>
            <person name="Jenkins J."/>
            <person name="Grimwood J."/>
            <person name="Barry K."/>
            <person name="Healey A."/>
            <person name="Mamidi S."/>
            <person name="Sreedasyam A."/>
            <person name="Shu S."/>
            <person name="Feldman M."/>
            <person name="Wu J."/>
            <person name="Yu Y."/>
            <person name="Chen C."/>
            <person name="Johnson J."/>
            <person name="Rokhsar D."/>
            <person name="Baxter I."/>
            <person name="Schmutz J."/>
            <person name="Brutnell T."/>
            <person name="Kellogg E."/>
        </authorList>
    </citation>
    <scope>NUCLEOTIDE SEQUENCE [LARGE SCALE GENOMIC DNA]</scope>
</reference>
<proteinExistence type="predicted"/>
<gene>
    <name evidence="1" type="ORF">SEVIR_8G203000v2</name>
</gene>